<reference evidence="8 9" key="1">
    <citation type="submission" date="2018-10" db="EMBL/GenBank/DDBJ databases">
        <title>Genomic Encyclopedia of Archaeal and Bacterial Type Strains, Phase II (KMG-II): from individual species to whole genera.</title>
        <authorList>
            <person name="Goeker M."/>
        </authorList>
    </citation>
    <scope>NUCLEOTIDE SEQUENCE [LARGE SCALE GENOMIC DNA]</scope>
    <source>
        <strain evidence="8 9">DSM 29317</strain>
    </source>
</reference>
<dbReference type="RefSeq" id="WP_010438981.1">
    <property type="nucleotide sequence ID" value="NZ_AEYW01000006.1"/>
</dbReference>
<dbReference type="InterPro" id="IPR006066">
    <property type="entry name" value="NO2/SO3_Rdtase_FeS/sirohaem_BS"/>
</dbReference>
<name>A0A497ZQ76_9RHOB</name>
<dbReference type="PROSITE" id="PS00365">
    <property type="entry name" value="NIR_SIR"/>
    <property type="match status" value="1"/>
</dbReference>
<dbReference type="STRING" id="981384.GCA_000192475_02732"/>
<keyword evidence="1" id="KW-0004">4Fe-4S</keyword>
<organism evidence="8 9">
    <name type="scientific">Ruegeria conchae</name>
    <dbReference type="NCBI Taxonomy" id="981384"/>
    <lineage>
        <taxon>Bacteria</taxon>
        <taxon>Pseudomonadati</taxon>
        <taxon>Pseudomonadota</taxon>
        <taxon>Alphaproteobacteria</taxon>
        <taxon>Rhodobacterales</taxon>
        <taxon>Roseobacteraceae</taxon>
        <taxon>Ruegeria</taxon>
    </lineage>
</organism>
<feature type="domain" description="Nitrite/Sulfite reductase ferredoxin-like" evidence="7">
    <location>
        <begin position="20"/>
        <end position="84"/>
    </location>
</feature>
<comment type="caution">
    <text evidence="8">The sequence shown here is derived from an EMBL/GenBank/DDBJ whole genome shotgun (WGS) entry which is preliminary data.</text>
</comment>
<proteinExistence type="predicted"/>
<dbReference type="PANTHER" id="PTHR32439:SF9">
    <property type="entry name" value="BLR3264 PROTEIN"/>
    <property type="match status" value="1"/>
</dbReference>
<evidence type="ECO:0000313" key="9">
    <source>
        <dbReference type="Proteomes" id="UP000271700"/>
    </source>
</evidence>
<accession>A0A497ZQ76</accession>
<gene>
    <name evidence="8" type="ORF">CLV75_0060</name>
</gene>
<dbReference type="Pfam" id="PF03460">
    <property type="entry name" value="NIR_SIR_ferr"/>
    <property type="match status" value="1"/>
</dbReference>
<keyword evidence="6" id="KW-0411">Iron-sulfur</keyword>
<evidence type="ECO:0000256" key="5">
    <source>
        <dbReference type="ARBA" id="ARBA00023004"/>
    </source>
</evidence>
<dbReference type="EMBL" id="RCCT01000001">
    <property type="protein sequence ID" value="RLK10097.1"/>
    <property type="molecule type" value="Genomic_DNA"/>
</dbReference>
<dbReference type="GO" id="GO:0051539">
    <property type="term" value="F:4 iron, 4 sulfur cluster binding"/>
    <property type="evidence" value="ECO:0007669"/>
    <property type="project" value="UniProtKB-KW"/>
</dbReference>
<evidence type="ECO:0000256" key="6">
    <source>
        <dbReference type="ARBA" id="ARBA00023014"/>
    </source>
</evidence>
<dbReference type="Gene3D" id="3.90.480.20">
    <property type="match status" value="1"/>
</dbReference>
<dbReference type="GO" id="GO:0046872">
    <property type="term" value="F:metal ion binding"/>
    <property type="evidence" value="ECO:0007669"/>
    <property type="project" value="UniProtKB-KW"/>
</dbReference>
<protein>
    <submittedName>
        <fullName evidence="8">Precorrin-3B synthase</fullName>
    </submittedName>
</protein>
<dbReference type="Proteomes" id="UP000271700">
    <property type="component" value="Unassembled WGS sequence"/>
</dbReference>
<evidence type="ECO:0000313" key="8">
    <source>
        <dbReference type="EMBL" id="RLK10097.1"/>
    </source>
</evidence>
<dbReference type="GO" id="GO:0016491">
    <property type="term" value="F:oxidoreductase activity"/>
    <property type="evidence" value="ECO:0007669"/>
    <property type="project" value="UniProtKB-KW"/>
</dbReference>
<dbReference type="InterPro" id="IPR051329">
    <property type="entry name" value="NIR_SIR_4Fe-4S"/>
</dbReference>
<evidence type="ECO:0000256" key="3">
    <source>
        <dbReference type="ARBA" id="ARBA00022723"/>
    </source>
</evidence>
<evidence type="ECO:0000256" key="4">
    <source>
        <dbReference type="ARBA" id="ARBA00023002"/>
    </source>
</evidence>
<dbReference type="AlphaFoldDB" id="A0A497ZQ76"/>
<evidence type="ECO:0000256" key="1">
    <source>
        <dbReference type="ARBA" id="ARBA00022485"/>
    </source>
</evidence>
<keyword evidence="3" id="KW-0479">Metal-binding</keyword>
<dbReference type="PANTHER" id="PTHR32439">
    <property type="entry name" value="FERREDOXIN--NITRITE REDUCTASE, CHLOROPLASTIC"/>
    <property type="match status" value="1"/>
</dbReference>
<dbReference type="SUPFAM" id="SSF55124">
    <property type="entry name" value="Nitrite/Sulfite reductase N-terminal domain-like"/>
    <property type="match status" value="1"/>
</dbReference>
<keyword evidence="5" id="KW-0408">Iron</keyword>
<keyword evidence="4" id="KW-0560">Oxidoreductase</keyword>
<dbReference type="GO" id="GO:0020037">
    <property type="term" value="F:heme binding"/>
    <property type="evidence" value="ECO:0007669"/>
    <property type="project" value="InterPro"/>
</dbReference>
<dbReference type="InterPro" id="IPR036136">
    <property type="entry name" value="Nit/Sulf_reduc_fer-like_dom_sf"/>
</dbReference>
<keyword evidence="2" id="KW-0349">Heme</keyword>
<dbReference type="InterPro" id="IPR045854">
    <property type="entry name" value="NO2/SO3_Rdtase_4Fe4S_sf"/>
</dbReference>
<evidence type="ECO:0000256" key="2">
    <source>
        <dbReference type="ARBA" id="ARBA00022617"/>
    </source>
</evidence>
<sequence>MSALTDKPVVQGWCPGAHRPMMSGDGLVVRVRPRLARLSAQQALGLCELADRFGNGTIDLTNRANLQLRGVKEADHQPLLTELSDLNLLDAEPGIEIRRNILVTPLYRAGDLTARLTQHLIDRLAELPSLPAKFGFAIDTGPERMLAGDSADIRVETGENGLILRADGAETGRTVSESDVIDRLIELAKWFSDTYTPETRRMARVISAQDLPLEWQGSPPGPISTPLQPGACDLGTLLGATFGQLPAGPLSKLIESSGASALRVTPWRLILLEGGADTPAPAFVTDGTDPLMTTDACPGTPFCPQAQVETREIARVLAARVPGSLHVSGCAKGCARMIPADVTLVGCNGRFDLVKQGRAGDEPCQRGLTEEKLMTMDFT</sequence>
<dbReference type="SUPFAM" id="SSF56014">
    <property type="entry name" value="Nitrite and sulphite reductase 4Fe-4S domain-like"/>
    <property type="match status" value="1"/>
</dbReference>
<dbReference type="OrthoDB" id="7459360at2"/>
<evidence type="ECO:0000259" key="7">
    <source>
        <dbReference type="Pfam" id="PF03460"/>
    </source>
</evidence>
<keyword evidence="9" id="KW-1185">Reference proteome</keyword>
<dbReference type="InterPro" id="IPR005117">
    <property type="entry name" value="NiRdtase/SiRdtase_haem-b_fer"/>
</dbReference>
<dbReference type="Gene3D" id="3.30.413.10">
    <property type="entry name" value="Sulfite Reductase Hemoprotein, domain 1"/>
    <property type="match status" value="1"/>
</dbReference>